<dbReference type="InterPro" id="IPR005137">
    <property type="entry name" value="BtpA"/>
</dbReference>
<evidence type="ECO:0000313" key="3">
    <source>
        <dbReference type="WBParaSite" id="PgR030_g090_t01"/>
    </source>
</evidence>
<reference evidence="3" key="1">
    <citation type="submission" date="2022-11" db="UniProtKB">
        <authorList>
            <consortium name="WormBaseParasite"/>
        </authorList>
    </citation>
    <scope>IDENTIFICATION</scope>
</reference>
<evidence type="ECO:0000256" key="1">
    <source>
        <dbReference type="ARBA" id="ARBA00006007"/>
    </source>
</evidence>
<dbReference type="PANTHER" id="PTHR21381:SF3">
    <property type="entry name" value="SGC REGION PROTEIN SGCQ-RELATED"/>
    <property type="match status" value="1"/>
</dbReference>
<dbReference type="WBParaSite" id="PgR030_g090_t01">
    <property type="protein sequence ID" value="PgR030_g090_t01"/>
    <property type="gene ID" value="PgR030_g090"/>
</dbReference>
<dbReference type="PIRSF" id="PIRSF005956">
    <property type="entry name" value="BtpA"/>
    <property type="match status" value="1"/>
</dbReference>
<comment type="similarity">
    <text evidence="1">Belongs to the BtpA family.</text>
</comment>
<protein>
    <submittedName>
        <fullName evidence="3">Uncharacterized protein</fullName>
    </submittedName>
</protein>
<accession>A0A915BAI7</accession>
<keyword evidence="2" id="KW-1185">Reference proteome</keyword>
<name>A0A915BAI7_PARUN</name>
<dbReference type="Gene3D" id="3.20.20.70">
    <property type="entry name" value="Aldolase class I"/>
    <property type="match status" value="1"/>
</dbReference>
<dbReference type="PANTHER" id="PTHR21381">
    <property type="entry name" value="ZGC:162297"/>
    <property type="match status" value="1"/>
</dbReference>
<dbReference type="SUPFAM" id="SSF51366">
    <property type="entry name" value="Ribulose-phoshate binding barrel"/>
    <property type="match status" value="1"/>
</dbReference>
<dbReference type="NCBIfam" id="TIGR00259">
    <property type="entry name" value="thylakoid_BtpA"/>
    <property type="match status" value="1"/>
</dbReference>
<proteinExistence type="inferred from homology"/>
<sequence length="300" mass="32871">SVLFLSTRFRFMKRMATARLRSLLHRATGSTRPFVFGMIHVPALPGTPNSHLSIPDIVKKVREETSIYASAEVDGIIVENMHDVPYVQETAIGPEITACMTRACIALNEVLGANVNRFVRGIQILAAANRHALAVAYACDFDLIRAECFTFGHIADEGPMAACAGDLLRYRKQIGADRIAIVTDIKKKHSSHAITADLSIGHAAKASEFFMADGLIVTGSMTGSAASVADFQETRRHTQLPVFIGSGVTSQNINNFVDADGFIVGSYFKKDGRWESDLDEAATRSFMEQVRQLKRNTFSK</sequence>
<organism evidence="2 3">
    <name type="scientific">Parascaris univalens</name>
    <name type="common">Nematode worm</name>
    <dbReference type="NCBI Taxonomy" id="6257"/>
    <lineage>
        <taxon>Eukaryota</taxon>
        <taxon>Metazoa</taxon>
        <taxon>Ecdysozoa</taxon>
        <taxon>Nematoda</taxon>
        <taxon>Chromadorea</taxon>
        <taxon>Rhabditida</taxon>
        <taxon>Spirurina</taxon>
        <taxon>Ascaridomorpha</taxon>
        <taxon>Ascaridoidea</taxon>
        <taxon>Ascarididae</taxon>
        <taxon>Parascaris</taxon>
    </lineage>
</organism>
<evidence type="ECO:0000313" key="2">
    <source>
        <dbReference type="Proteomes" id="UP000887569"/>
    </source>
</evidence>
<dbReference type="InterPro" id="IPR011060">
    <property type="entry name" value="RibuloseP-bd_barrel"/>
</dbReference>
<dbReference type="Proteomes" id="UP000887569">
    <property type="component" value="Unplaced"/>
</dbReference>
<dbReference type="AlphaFoldDB" id="A0A915BAI7"/>
<dbReference type="Pfam" id="PF03437">
    <property type="entry name" value="BtpA"/>
    <property type="match status" value="1"/>
</dbReference>
<dbReference type="InterPro" id="IPR013785">
    <property type="entry name" value="Aldolase_TIM"/>
</dbReference>